<dbReference type="InterPro" id="IPR014710">
    <property type="entry name" value="RmlC-like_jellyroll"/>
</dbReference>
<dbReference type="Gene3D" id="2.60.120.10">
    <property type="entry name" value="Jelly Rolls"/>
    <property type="match status" value="1"/>
</dbReference>
<protein>
    <recommendedName>
        <fullName evidence="1">ChrR-like cupin domain-containing protein</fullName>
    </recommendedName>
</protein>
<dbReference type="eggNOG" id="ENOG502STTV">
    <property type="taxonomic scope" value="Eukaryota"/>
</dbReference>
<proteinExistence type="predicted"/>
<evidence type="ECO:0000313" key="2">
    <source>
        <dbReference type="EMBL" id="ETN41337.1"/>
    </source>
</evidence>
<sequence length="128" mass="14392">MQQFEFHPSLPSTTASAAWIEVEPSIHELTLNSSPSSSRRTLLQRWAPNTSNVCQDFVHEYIEEIYIVEGTLSCEDDSARGVQGGKWEKGAYAYRKPGMRHGPFRSGEEGCLMFITCTPVGECTWTED</sequence>
<dbReference type="GeneID" id="19970611"/>
<dbReference type="SUPFAM" id="SSF51182">
    <property type="entry name" value="RmlC-like cupins"/>
    <property type="match status" value="1"/>
</dbReference>
<dbReference type="Pfam" id="PF12973">
    <property type="entry name" value="Cupin_7"/>
    <property type="match status" value="1"/>
</dbReference>
<dbReference type="InterPro" id="IPR025979">
    <property type="entry name" value="ChrR-like_cupin_dom"/>
</dbReference>
<feature type="domain" description="ChrR-like cupin" evidence="1">
    <location>
        <begin position="13"/>
        <end position="119"/>
    </location>
</feature>
<dbReference type="EMBL" id="KB822719">
    <property type="protein sequence ID" value="ETN41337.1"/>
    <property type="molecule type" value="Genomic_DNA"/>
</dbReference>
<gene>
    <name evidence="2" type="ORF">HMPREF1541_03272</name>
</gene>
<dbReference type="OrthoDB" id="9970537at2759"/>
<dbReference type="Proteomes" id="UP000030752">
    <property type="component" value="Unassembled WGS sequence"/>
</dbReference>
<organism evidence="2 3">
    <name type="scientific">Cyphellophora europaea (strain CBS 101466)</name>
    <name type="common">Phialophora europaea</name>
    <dbReference type="NCBI Taxonomy" id="1220924"/>
    <lineage>
        <taxon>Eukaryota</taxon>
        <taxon>Fungi</taxon>
        <taxon>Dikarya</taxon>
        <taxon>Ascomycota</taxon>
        <taxon>Pezizomycotina</taxon>
        <taxon>Eurotiomycetes</taxon>
        <taxon>Chaetothyriomycetidae</taxon>
        <taxon>Chaetothyriales</taxon>
        <taxon>Cyphellophoraceae</taxon>
        <taxon>Cyphellophora</taxon>
    </lineage>
</organism>
<evidence type="ECO:0000313" key="3">
    <source>
        <dbReference type="Proteomes" id="UP000030752"/>
    </source>
</evidence>
<dbReference type="RefSeq" id="XP_008715846.1">
    <property type="nucleotide sequence ID" value="XM_008717624.1"/>
</dbReference>
<dbReference type="VEuPathDB" id="FungiDB:HMPREF1541_03272"/>
<dbReference type="HOGENOM" id="CLU_146491_2_0_1"/>
<name>W2RY14_CYPE1</name>
<dbReference type="AlphaFoldDB" id="W2RY14"/>
<accession>W2RY14</accession>
<dbReference type="InParanoid" id="W2RY14"/>
<dbReference type="InterPro" id="IPR011051">
    <property type="entry name" value="RmlC_Cupin_sf"/>
</dbReference>
<keyword evidence="3" id="KW-1185">Reference proteome</keyword>
<reference evidence="2 3" key="1">
    <citation type="submission" date="2013-03" db="EMBL/GenBank/DDBJ databases">
        <title>The Genome Sequence of Phialophora europaea CBS 101466.</title>
        <authorList>
            <consortium name="The Broad Institute Genomics Platform"/>
            <person name="Cuomo C."/>
            <person name="de Hoog S."/>
            <person name="Gorbushina A."/>
            <person name="Walker B."/>
            <person name="Young S.K."/>
            <person name="Zeng Q."/>
            <person name="Gargeya S."/>
            <person name="Fitzgerald M."/>
            <person name="Haas B."/>
            <person name="Abouelleil A."/>
            <person name="Allen A.W."/>
            <person name="Alvarado L."/>
            <person name="Arachchi H.M."/>
            <person name="Berlin A.M."/>
            <person name="Chapman S.B."/>
            <person name="Gainer-Dewar J."/>
            <person name="Goldberg J."/>
            <person name="Griggs A."/>
            <person name="Gujja S."/>
            <person name="Hansen M."/>
            <person name="Howarth C."/>
            <person name="Imamovic A."/>
            <person name="Ireland A."/>
            <person name="Larimer J."/>
            <person name="McCowan C."/>
            <person name="Murphy C."/>
            <person name="Pearson M."/>
            <person name="Poon T.W."/>
            <person name="Priest M."/>
            <person name="Roberts A."/>
            <person name="Saif S."/>
            <person name="Shea T."/>
            <person name="Sisk P."/>
            <person name="Sykes S."/>
            <person name="Wortman J."/>
            <person name="Nusbaum C."/>
            <person name="Birren B."/>
        </authorList>
    </citation>
    <scope>NUCLEOTIDE SEQUENCE [LARGE SCALE GENOMIC DNA]</scope>
    <source>
        <strain evidence="2 3">CBS 101466</strain>
    </source>
</reference>
<evidence type="ECO:0000259" key="1">
    <source>
        <dbReference type="Pfam" id="PF12973"/>
    </source>
</evidence>